<protein>
    <submittedName>
        <fullName evidence="1">Uncharacterized protein</fullName>
    </submittedName>
</protein>
<reference evidence="1" key="1">
    <citation type="submission" date="2018-02" db="EMBL/GenBank/DDBJ databases">
        <title>Rhizophora mucronata_Transcriptome.</title>
        <authorList>
            <person name="Meera S.P."/>
            <person name="Sreeshan A."/>
            <person name="Augustine A."/>
        </authorList>
    </citation>
    <scope>NUCLEOTIDE SEQUENCE</scope>
    <source>
        <tissue evidence="1">Leaf</tissue>
    </source>
</reference>
<evidence type="ECO:0000313" key="1">
    <source>
        <dbReference type="EMBL" id="MBX15275.1"/>
    </source>
</evidence>
<name>A0A2P2LBC4_RHIMU</name>
<sequence>MFHDHFKLKQQVRYELKLKQKMKKKIHFKHTFIFLLELASKMPFHKGCFPCRGAKF</sequence>
<accession>A0A2P2LBC4</accession>
<dbReference type="EMBL" id="GGEC01034791">
    <property type="protein sequence ID" value="MBX15275.1"/>
    <property type="molecule type" value="Transcribed_RNA"/>
</dbReference>
<organism evidence="1">
    <name type="scientific">Rhizophora mucronata</name>
    <name type="common">Asiatic mangrove</name>
    <dbReference type="NCBI Taxonomy" id="61149"/>
    <lineage>
        <taxon>Eukaryota</taxon>
        <taxon>Viridiplantae</taxon>
        <taxon>Streptophyta</taxon>
        <taxon>Embryophyta</taxon>
        <taxon>Tracheophyta</taxon>
        <taxon>Spermatophyta</taxon>
        <taxon>Magnoliopsida</taxon>
        <taxon>eudicotyledons</taxon>
        <taxon>Gunneridae</taxon>
        <taxon>Pentapetalae</taxon>
        <taxon>rosids</taxon>
        <taxon>fabids</taxon>
        <taxon>Malpighiales</taxon>
        <taxon>Rhizophoraceae</taxon>
        <taxon>Rhizophora</taxon>
    </lineage>
</organism>
<dbReference type="AlphaFoldDB" id="A0A2P2LBC4"/>
<proteinExistence type="predicted"/>